<dbReference type="Proteomes" id="UP000235682">
    <property type="component" value="Unassembled WGS sequence"/>
</dbReference>
<evidence type="ECO:0000256" key="5">
    <source>
        <dbReference type="ARBA" id="ARBA00023088"/>
    </source>
</evidence>
<evidence type="ECO:0000256" key="2">
    <source>
        <dbReference type="ARBA" id="ARBA00022512"/>
    </source>
</evidence>
<feature type="domain" description="YSIRK Gram-positive signal peptide" evidence="7">
    <location>
        <begin position="9"/>
        <end position="34"/>
    </location>
</feature>
<dbReference type="NCBIfam" id="TIGR01168">
    <property type="entry name" value="YSIRK_signal"/>
    <property type="match status" value="1"/>
</dbReference>
<evidence type="ECO:0008006" key="11">
    <source>
        <dbReference type="Google" id="ProtNLM"/>
    </source>
</evidence>
<proteinExistence type="predicted"/>
<keyword evidence="5" id="KW-0572">Peptidoglycan-anchor</keyword>
<evidence type="ECO:0000313" key="10">
    <source>
        <dbReference type="Proteomes" id="UP000235682"/>
    </source>
</evidence>
<dbReference type="EMBL" id="PNHE01000056">
    <property type="protein sequence ID" value="PMC57172.1"/>
    <property type="molecule type" value="Genomic_DNA"/>
</dbReference>
<feature type="compositionally biased region" description="Acidic residues" evidence="6">
    <location>
        <begin position="126"/>
        <end position="135"/>
    </location>
</feature>
<comment type="caution">
    <text evidence="9">The sequence shown here is derived from an EMBL/GenBank/DDBJ whole genome shotgun (WGS) entry which is preliminary data.</text>
</comment>
<evidence type="ECO:0000259" key="8">
    <source>
        <dbReference type="Pfam" id="PF17961"/>
    </source>
</evidence>
<dbReference type="InterPro" id="IPR008966">
    <property type="entry name" value="Adhesion_dom_sf"/>
</dbReference>
<evidence type="ECO:0000259" key="7">
    <source>
        <dbReference type="Pfam" id="PF04650"/>
    </source>
</evidence>
<protein>
    <recommendedName>
        <fullName evidence="11">YSIRK Gram-positive signal peptide domain-containing protein</fullName>
    </recommendedName>
</protein>
<dbReference type="Gene3D" id="2.60.40.1280">
    <property type="match status" value="1"/>
</dbReference>
<sequence length="281" mass="30860">MKKQTFLSNRVNKYSIRKFTVGTASILIGSLIFLGNDVSAAEADDNSSNESLNANIETSADEVNNDVSIEVSDEKNEVNKDEQATESLYVDTETSADEVNNDIQTADNTLEEDSTEELEKVTNEENGLEETETEDIEKQQETVVQKANELSENKNIEPISNLSPTGNNVSNAVNVTNLSLKNNKDSNEINPNQSGGLNLSFDIDVTDKAIRKGDFFEIQLSENLNFYGDSTSTNVPAFKNSAGGILAEGTYDKENHKFVNFKYKLATSYKFSQALNCGSVS</sequence>
<keyword evidence="4" id="KW-0732">Signal</keyword>
<feature type="region of interest" description="Disordered" evidence="6">
    <location>
        <begin position="71"/>
        <end position="170"/>
    </location>
</feature>
<evidence type="ECO:0000256" key="6">
    <source>
        <dbReference type="SAM" id="MobiDB-lite"/>
    </source>
</evidence>
<dbReference type="Pfam" id="PF17961">
    <property type="entry name" value="Big_8"/>
    <property type="match status" value="1"/>
</dbReference>
<dbReference type="InterPro" id="IPR041171">
    <property type="entry name" value="SDR_Ig"/>
</dbReference>
<dbReference type="InterPro" id="IPR011252">
    <property type="entry name" value="Fibrogen-bd_dom1"/>
</dbReference>
<organism evidence="9 10">
    <name type="scientific">Dolosicoccus paucivorans</name>
    <dbReference type="NCBI Taxonomy" id="84521"/>
    <lineage>
        <taxon>Bacteria</taxon>
        <taxon>Bacillati</taxon>
        <taxon>Bacillota</taxon>
        <taxon>Bacilli</taxon>
        <taxon>Lactobacillales</taxon>
        <taxon>Aerococcaceae</taxon>
        <taxon>Dolosicoccus</taxon>
    </lineage>
</organism>
<dbReference type="GO" id="GO:0007155">
    <property type="term" value="P:cell adhesion"/>
    <property type="evidence" value="ECO:0007669"/>
    <property type="project" value="InterPro"/>
</dbReference>
<dbReference type="Pfam" id="PF04650">
    <property type="entry name" value="YSIRK_signal"/>
    <property type="match status" value="1"/>
</dbReference>
<dbReference type="SUPFAM" id="SSF49401">
    <property type="entry name" value="Bacterial adhesins"/>
    <property type="match status" value="1"/>
</dbReference>
<accession>A0A2N6SKW5</accession>
<evidence type="ECO:0000256" key="4">
    <source>
        <dbReference type="ARBA" id="ARBA00022729"/>
    </source>
</evidence>
<dbReference type="InterPro" id="IPR005877">
    <property type="entry name" value="YSIRK_signal_dom"/>
</dbReference>
<keyword evidence="2" id="KW-0134">Cell wall</keyword>
<reference evidence="9 10" key="1">
    <citation type="submission" date="2017-09" db="EMBL/GenBank/DDBJ databases">
        <title>Bacterial strain isolated from the female urinary microbiota.</title>
        <authorList>
            <person name="Thomas-White K."/>
            <person name="Kumar N."/>
            <person name="Forster S."/>
            <person name="Putonti C."/>
            <person name="Lawley T."/>
            <person name="Wolfe A.J."/>
        </authorList>
    </citation>
    <scope>NUCLEOTIDE SEQUENCE [LARGE SCALE GENOMIC DNA]</scope>
    <source>
        <strain evidence="9 10">UMB0852</strain>
    </source>
</reference>
<evidence type="ECO:0000256" key="1">
    <source>
        <dbReference type="ARBA" id="ARBA00004168"/>
    </source>
</evidence>
<keyword evidence="3" id="KW-0964">Secreted</keyword>
<name>A0A2N6SKW5_9LACT</name>
<feature type="domain" description="SDR-like Ig" evidence="8">
    <location>
        <begin position="191"/>
        <end position="258"/>
    </location>
</feature>
<dbReference type="RefSeq" id="WP_102228132.1">
    <property type="nucleotide sequence ID" value="NZ_PNFY01000052.1"/>
</dbReference>
<dbReference type="AlphaFoldDB" id="A0A2N6SKW5"/>
<feature type="compositionally biased region" description="Basic and acidic residues" evidence="6">
    <location>
        <begin position="72"/>
        <end position="83"/>
    </location>
</feature>
<evidence type="ECO:0000256" key="3">
    <source>
        <dbReference type="ARBA" id="ARBA00022525"/>
    </source>
</evidence>
<keyword evidence="10" id="KW-1185">Reference proteome</keyword>
<comment type="subcellular location">
    <subcellularLocation>
        <location evidence="1">Secreted</location>
        <location evidence="1">Cell wall</location>
        <topology evidence="1">Peptidoglycan-anchor</topology>
    </subcellularLocation>
</comment>
<gene>
    <name evidence="9" type="ORF">CJ205_08115</name>
</gene>
<evidence type="ECO:0000313" key="9">
    <source>
        <dbReference type="EMBL" id="PMC57172.1"/>
    </source>
</evidence>
<feature type="compositionally biased region" description="Polar residues" evidence="6">
    <location>
        <begin position="158"/>
        <end position="170"/>
    </location>
</feature>